<sequence>MPSPFALGPTFGVAYVGITFSAILYGITCLQTFIYFHSAHKDGWAIRILVVLSLIVDTIHQAFLIHSGYFYLISNYANPTALVTAVWSIVSAVFLNVRNFGNYDSSVEGSDRRYSYTGLQKPVLSAQALKRTEPTAILGLSVSVAADFFIAISLSYYLGRSRTGFRYTDTLINRLITYTVSTGLITSIITLIDLTVYVTRQDDFYYMFFTFMLAKLHCNSLLATLNTRHAMRSEVTMNRQQPFALSSMGSSRQTGTSPAVVTVHVNQVQSGDGLGDSRWQKASLAEDTGMAV</sequence>
<dbReference type="Proteomes" id="UP000298061">
    <property type="component" value="Unassembled WGS sequence"/>
</dbReference>
<keyword evidence="1" id="KW-1133">Transmembrane helix</keyword>
<dbReference type="STRING" id="135208.A0A4Y9ZXX1"/>
<evidence type="ECO:0000259" key="2">
    <source>
        <dbReference type="Pfam" id="PF20152"/>
    </source>
</evidence>
<feature type="domain" description="DUF6534" evidence="2">
    <location>
        <begin position="143"/>
        <end position="229"/>
    </location>
</feature>
<feature type="transmembrane region" description="Helical" evidence="1">
    <location>
        <begin position="171"/>
        <end position="192"/>
    </location>
</feature>
<evidence type="ECO:0000313" key="4">
    <source>
        <dbReference type="Proteomes" id="UP000298061"/>
    </source>
</evidence>
<feature type="transmembrane region" description="Helical" evidence="1">
    <location>
        <begin position="12"/>
        <end position="36"/>
    </location>
</feature>
<evidence type="ECO:0000256" key="1">
    <source>
        <dbReference type="SAM" id="Phobius"/>
    </source>
</evidence>
<feature type="transmembrane region" description="Helical" evidence="1">
    <location>
        <begin position="48"/>
        <end position="72"/>
    </location>
</feature>
<evidence type="ECO:0000313" key="3">
    <source>
        <dbReference type="EMBL" id="TFY78349.1"/>
    </source>
</evidence>
<protein>
    <recommendedName>
        <fullName evidence="2">DUF6534 domain-containing protein</fullName>
    </recommendedName>
</protein>
<dbReference type="PANTHER" id="PTHR40465:SF1">
    <property type="entry name" value="DUF6534 DOMAIN-CONTAINING PROTEIN"/>
    <property type="match status" value="1"/>
</dbReference>
<accession>A0A4Y9ZXX1</accession>
<dbReference type="OrthoDB" id="2535105at2759"/>
<keyword evidence="1" id="KW-0472">Membrane</keyword>
<name>A0A4Y9ZXX1_9AGAM</name>
<proteinExistence type="predicted"/>
<feature type="transmembrane region" description="Helical" evidence="1">
    <location>
        <begin position="136"/>
        <end position="159"/>
    </location>
</feature>
<keyword evidence="1" id="KW-0812">Transmembrane</keyword>
<dbReference type="Pfam" id="PF20152">
    <property type="entry name" value="DUF6534"/>
    <property type="match status" value="1"/>
</dbReference>
<gene>
    <name evidence="3" type="ORF">EWM64_g5659</name>
</gene>
<comment type="caution">
    <text evidence="3">The sequence shown here is derived from an EMBL/GenBank/DDBJ whole genome shotgun (WGS) entry which is preliminary data.</text>
</comment>
<dbReference type="PANTHER" id="PTHR40465">
    <property type="entry name" value="CHROMOSOME 1, WHOLE GENOME SHOTGUN SEQUENCE"/>
    <property type="match status" value="1"/>
</dbReference>
<dbReference type="AlphaFoldDB" id="A0A4Y9ZXX1"/>
<keyword evidence="4" id="KW-1185">Reference proteome</keyword>
<organism evidence="3 4">
    <name type="scientific">Hericium alpestre</name>
    <dbReference type="NCBI Taxonomy" id="135208"/>
    <lineage>
        <taxon>Eukaryota</taxon>
        <taxon>Fungi</taxon>
        <taxon>Dikarya</taxon>
        <taxon>Basidiomycota</taxon>
        <taxon>Agaricomycotina</taxon>
        <taxon>Agaricomycetes</taxon>
        <taxon>Russulales</taxon>
        <taxon>Hericiaceae</taxon>
        <taxon>Hericium</taxon>
    </lineage>
</organism>
<reference evidence="3 4" key="1">
    <citation type="submission" date="2019-02" db="EMBL/GenBank/DDBJ databases">
        <title>Genome sequencing of the rare red list fungi Hericium alpestre (H. flagellum).</title>
        <authorList>
            <person name="Buettner E."/>
            <person name="Kellner H."/>
        </authorList>
    </citation>
    <scope>NUCLEOTIDE SEQUENCE [LARGE SCALE GENOMIC DNA]</scope>
    <source>
        <strain evidence="3 4">DSM 108284</strain>
    </source>
</reference>
<dbReference type="InterPro" id="IPR045339">
    <property type="entry name" value="DUF6534"/>
</dbReference>
<dbReference type="EMBL" id="SFCI01000697">
    <property type="protein sequence ID" value="TFY78349.1"/>
    <property type="molecule type" value="Genomic_DNA"/>
</dbReference>
<feature type="transmembrane region" description="Helical" evidence="1">
    <location>
        <begin position="204"/>
        <end position="225"/>
    </location>
</feature>